<comment type="caution">
    <text evidence="2">The sequence shown here is derived from an EMBL/GenBank/DDBJ whole genome shotgun (WGS) entry which is preliminary data.</text>
</comment>
<sequence>MNYVRAASARGVVSAGLAGLAVLLLWLLCGDFGVSMRERAAVPSALELLRRHAASDTTISLLLSTVPAALSLLLVPLAGYHSDRCRSRLGRRKPFLMIAAPTGLLAMLGLAASPTLAGSLDAALGSWSPGLHNCRLALFSLFWAVFDCAAISAFSLFNGLVNDLVPAGLLGRFFAVFRIVSLTIGIAYHNWIFALTDHYLREVLIGVGLFFCLPILAMALMLKETPLPPESAPADKTGNRLRFPLDHALACFRYRPYGWAVAAFVLASVTFSPFNTFYLHYAHAAGIQKATLGALTAAGYAVSIVSAFAIGSMADRFGALRVSAVIMTVYCAISAAGFAAVSDAASFRAFYFAHVVISGAWFTAAASMPMALFPRSSFVQFNSTKDLMVIFGTILVSSIQGPMLDLSEHDYRYTLLAGAVFSLLCLLCLLRLQSGRLAMQVAIR</sequence>
<dbReference type="PANTHER" id="PTHR23528">
    <property type="match status" value="1"/>
</dbReference>
<feature type="transmembrane region" description="Helical" evidence="1">
    <location>
        <begin position="61"/>
        <end position="82"/>
    </location>
</feature>
<protein>
    <submittedName>
        <fullName evidence="2">Na+/melibiose symporter-like transporter</fullName>
    </submittedName>
</protein>
<feature type="transmembrane region" description="Helical" evidence="1">
    <location>
        <begin position="347"/>
        <end position="366"/>
    </location>
</feature>
<feature type="transmembrane region" description="Helical" evidence="1">
    <location>
        <begin position="322"/>
        <end position="341"/>
    </location>
</feature>
<evidence type="ECO:0000313" key="2">
    <source>
        <dbReference type="EMBL" id="MDR7267939.1"/>
    </source>
</evidence>
<dbReference type="CDD" id="cd06174">
    <property type="entry name" value="MFS"/>
    <property type="match status" value="1"/>
</dbReference>
<reference evidence="2 3" key="1">
    <citation type="submission" date="2023-07" db="EMBL/GenBank/DDBJ databases">
        <title>Sorghum-associated microbial communities from plants grown in Nebraska, USA.</title>
        <authorList>
            <person name="Schachtman D."/>
        </authorList>
    </citation>
    <scope>NUCLEOTIDE SEQUENCE [LARGE SCALE GENOMIC DNA]</scope>
    <source>
        <strain evidence="2 3">BE314</strain>
    </source>
</reference>
<evidence type="ECO:0000256" key="1">
    <source>
        <dbReference type="SAM" id="Phobius"/>
    </source>
</evidence>
<keyword evidence="3" id="KW-1185">Reference proteome</keyword>
<feature type="transmembrane region" description="Helical" evidence="1">
    <location>
        <begin position="169"/>
        <end position="191"/>
    </location>
</feature>
<evidence type="ECO:0000313" key="3">
    <source>
        <dbReference type="Proteomes" id="UP001180453"/>
    </source>
</evidence>
<feature type="transmembrane region" description="Helical" evidence="1">
    <location>
        <begin position="94"/>
        <end position="116"/>
    </location>
</feature>
<accession>A0ABU1YGF3</accession>
<dbReference type="InterPro" id="IPR036259">
    <property type="entry name" value="MFS_trans_sf"/>
</dbReference>
<proteinExistence type="predicted"/>
<name>A0ABU1YGF3_ROSSA</name>
<feature type="transmembrane region" description="Helical" evidence="1">
    <location>
        <begin position="387"/>
        <end position="405"/>
    </location>
</feature>
<feature type="transmembrane region" description="Helical" evidence="1">
    <location>
        <begin position="411"/>
        <end position="430"/>
    </location>
</feature>
<dbReference type="RefSeq" id="WP_310260586.1">
    <property type="nucleotide sequence ID" value="NZ_JAVDXU010000001.1"/>
</dbReference>
<organism evidence="2 3">
    <name type="scientific">Roseateles saccharophilus</name>
    <name type="common">Pseudomonas saccharophila</name>
    <dbReference type="NCBI Taxonomy" id="304"/>
    <lineage>
        <taxon>Bacteria</taxon>
        <taxon>Pseudomonadati</taxon>
        <taxon>Pseudomonadota</taxon>
        <taxon>Betaproteobacteria</taxon>
        <taxon>Burkholderiales</taxon>
        <taxon>Sphaerotilaceae</taxon>
        <taxon>Roseateles</taxon>
    </lineage>
</organism>
<dbReference type="Gene3D" id="1.20.1250.20">
    <property type="entry name" value="MFS general substrate transporter like domains"/>
    <property type="match status" value="2"/>
</dbReference>
<gene>
    <name evidence="2" type="ORF">J2X20_000568</name>
</gene>
<keyword evidence="1" id="KW-0812">Transmembrane</keyword>
<dbReference type="SUPFAM" id="SSF103473">
    <property type="entry name" value="MFS general substrate transporter"/>
    <property type="match status" value="1"/>
</dbReference>
<feature type="transmembrane region" description="Helical" evidence="1">
    <location>
        <begin position="257"/>
        <end position="278"/>
    </location>
</feature>
<dbReference type="Pfam" id="PF13347">
    <property type="entry name" value="MFS_2"/>
    <property type="match status" value="1"/>
</dbReference>
<feature type="transmembrane region" description="Helical" evidence="1">
    <location>
        <begin position="203"/>
        <end position="222"/>
    </location>
</feature>
<dbReference type="Proteomes" id="UP001180453">
    <property type="component" value="Unassembled WGS sequence"/>
</dbReference>
<dbReference type="EMBL" id="JAVDXU010000001">
    <property type="protein sequence ID" value="MDR7267939.1"/>
    <property type="molecule type" value="Genomic_DNA"/>
</dbReference>
<keyword evidence="1" id="KW-0472">Membrane</keyword>
<feature type="transmembrane region" description="Helical" evidence="1">
    <location>
        <begin position="290"/>
        <end position="310"/>
    </location>
</feature>
<dbReference type="PANTHER" id="PTHR23528:SF1">
    <property type="entry name" value="MAJOR FACILITATOR SUPERFAMILY (MFS) PROFILE DOMAIN-CONTAINING PROTEIN"/>
    <property type="match status" value="1"/>
</dbReference>
<feature type="transmembrane region" description="Helical" evidence="1">
    <location>
        <begin position="136"/>
        <end position="157"/>
    </location>
</feature>
<keyword evidence="1" id="KW-1133">Transmembrane helix</keyword>